<name>A0A2T0LXR0_9ACTN</name>
<comment type="caution">
    <text evidence="2">The sequence shown here is derived from an EMBL/GenBank/DDBJ whole genome shotgun (WGS) entry which is preliminary data.</text>
</comment>
<proteinExistence type="predicted"/>
<protein>
    <submittedName>
        <fullName evidence="2">Uncharacterized protein</fullName>
    </submittedName>
</protein>
<evidence type="ECO:0000313" key="3">
    <source>
        <dbReference type="Proteomes" id="UP000238312"/>
    </source>
</evidence>
<dbReference type="EMBL" id="PVNG01000040">
    <property type="protein sequence ID" value="PRX48813.1"/>
    <property type="molecule type" value="Genomic_DNA"/>
</dbReference>
<sequence length="79" mass="8942">MAHVHRVEWRFEDRFATSTHAVGEFDRSREVVPADGNSKARTGSPSWIHAMCAAGHQSVEPEPRRPRQDLEDPYAISTL</sequence>
<dbReference type="Proteomes" id="UP000238312">
    <property type="component" value="Unassembled WGS sequence"/>
</dbReference>
<gene>
    <name evidence="2" type="ORF">B0I32_14058</name>
</gene>
<evidence type="ECO:0000313" key="2">
    <source>
        <dbReference type="EMBL" id="PRX48813.1"/>
    </source>
</evidence>
<dbReference type="AlphaFoldDB" id="A0A2T0LXR0"/>
<accession>A0A2T0LXR0</accession>
<organism evidence="2 3">
    <name type="scientific">Nonomuraea fuscirosea</name>
    <dbReference type="NCBI Taxonomy" id="1291556"/>
    <lineage>
        <taxon>Bacteria</taxon>
        <taxon>Bacillati</taxon>
        <taxon>Actinomycetota</taxon>
        <taxon>Actinomycetes</taxon>
        <taxon>Streptosporangiales</taxon>
        <taxon>Streptosporangiaceae</taxon>
        <taxon>Nonomuraea</taxon>
    </lineage>
</organism>
<reference evidence="2 3" key="1">
    <citation type="submission" date="2018-03" db="EMBL/GenBank/DDBJ databases">
        <title>Genomic Encyclopedia of Type Strains, Phase III (KMG-III): the genomes of soil and plant-associated and newly described type strains.</title>
        <authorList>
            <person name="Whitman W."/>
        </authorList>
    </citation>
    <scope>NUCLEOTIDE SEQUENCE [LARGE SCALE GENOMIC DNA]</scope>
    <source>
        <strain evidence="2 3">CGMCC 4.7104</strain>
    </source>
</reference>
<feature type="compositionally biased region" description="Basic and acidic residues" evidence="1">
    <location>
        <begin position="59"/>
        <end position="70"/>
    </location>
</feature>
<evidence type="ECO:0000256" key="1">
    <source>
        <dbReference type="SAM" id="MobiDB-lite"/>
    </source>
</evidence>
<feature type="region of interest" description="Disordered" evidence="1">
    <location>
        <begin position="55"/>
        <end position="79"/>
    </location>
</feature>
<keyword evidence="3" id="KW-1185">Reference proteome</keyword>
<dbReference type="RefSeq" id="WP_106252921.1">
    <property type="nucleotide sequence ID" value="NZ_PVNG01000040.1"/>
</dbReference>